<dbReference type="Proteomes" id="UP001220377">
    <property type="component" value="Chromosome"/>
</dbReference>
<evidence type="ECO:0000313" key="2">
    <source>
        <dbReference type="EMBL" id="WDF81596.1"/>
    </source>
</evidence>
<dbReference type="RefSeq" id="WP_274258465.1">
    <property type="nucleotide sequence ID" value="NZ_CP117884.1"/>
</dbReference>
<keyword evidence="3" id="KW-1185">Reference proteome</keyword>
<protein>
    <submittedName>
        <fullName evidence="2">Helix-turn-helix domain-containing protein</fullName>
    </submittedName>
</protein>
<dbReference type="Pfam" id="PF14493">
    <property type="entry name" value="HTH_40"/>
    <property type="match status" value="1"/>
</dbReference>
<evidence type="ECO:0000313" key="3">
    <source>
        <dbReference type="Proteomes" id="UP001220377"/>
    </source>
</evidence>
<dbReference type="EMBL" id="CP117884">
    <property type="protein sequence ID" value="WDF81596.1"/>
    <property type="molecule type" value="Genomic_DNA"/>
</dbReference>
<reference evidence="2 3" key="1">
    <citation type="submission" date="2023-02" db="EMBL/GenBank/DDBJ databases">
        <title>Genome sequence of Lacticaseibacillus sp. KACC 23028.</title>
        <authorList>
            <person name="Kim S."/>
            <person name="Heo J."/>
            <person name="Kwon S.-W."/>
        </authorList>
    </citation>
    <scope>NUCLEOTIDE SEQUENCE [LARGE SCALE GENOMIC DNA]</scope>
    <source>
        <strain evidence="2 3">KACC 23028</strain>
    </source>
</reference>
<sequence>MDELSALLLHIVTEQPQRIIALHGLLSGRQTASILFAGLENKQLALFDLLPRLDRAVFESTVHQLADAGDLALDDKLMRRTAAGTQALGADKHHLDRLSFVRADADAIAFGNHFYLAVQVLSEASFNDNRYRPLTADARVQWRVKQWWRESGHEVAASVAELRRLFERLSPASAQALAQRFIAHDYSGDPELQVDPLGLDEILALSELQQAIEQAGDVPHWQGLAGWRRELVSPGALQTASDFNAGQSVEQIAAARNRKLSTITEHLQQAGIFGYHFDPRAFYTVQQEQQLQTAWQAGQHGYQDLLAAAPGLEFLQVRMFQILQLREQIDEHATE</sequence>
<evidence type="ECO:0000259" key="1">
    <source>
        <dbReference type="Pfam" id="PF14493"/>
    </source>
</evidence>
<dbReference type="InterPro" id="IPR029491">
    <property type="entry name" value="Helicase_HTH"/>
</dbReference>
<name>A0ABY7WPK0_9LACO</name>
<proteinExistence type="predicted"/>
<feature type="domain" description="Helicase Helix-turn-helix" evidence="1">
    <location>
        <begin position="238"/>
        <end position="320"/>
    </location>
</feature>
<organism evidence="2 3">
    <name type="scientific">Lacticaseibacillus pabuli</name>
    <dbReference type="NCBI Taxonomy" id="3025672"/>
    <lineage>
        <taxon>Bacteria</taxon>
        <taxon>Bacillati</taxon>
        <taxon>Bacillota</taxon>
        <taxon>Bacilli</taxon>
        <taxon>Lactobacillales</taxon>
        <taxon>Lactobacillaceae</taxon>
        <taxon>Lacticaseibacillus</taxon>
    </lineage>
</organism>
<accession>A0ABY7WPK0</accession>
<gene>
    <name evidence="2" type="ORF">PQ472_06575</name>
</gene>